<name>A0ACC2BMP9_DIPCM</name>
<dbReference type="EMBL" id="CM055105">
    <property type="protein sequence ID" value="KAJ7531021.1"/>
    <property type="molecule type" value="Genomic_DNA"/>
</dbReference>
<reference evidence="2" key="1">
    <citation type="journal article" date="2024" name="Proc. Natl. Acad. Sci. U.S.A.">
        <title>Extraordinary preservation of gene collinearity over three hundred million years revealed in homosporous lycophytes.</title>
        <authorList>
            <person name="Li C."/>
            <person name="Wickell D."/>
            <person name="Kuo L.Y."/>
            <person name="Chen X."/>
            <person name="Nie B."/>
            <person name="Liao X."/>
            <person name="Peng D."/>
            <person name="Ji J."/>
            <person name="Jenkins J."/>
            <person name="Williams M."/>
            <person name="Shu S."/>
            <person name="Plott C."/>
            <person name="Barry K."/>
            <person name="Rajasekar S."/>
            <person name="Grimwood J."/>
            <person name="Han X."/>
            <person name="Sun S."/>
            <person name="Hou Z."/>
            <person name="He W."/>
            <person name="Dai G."/>
            <person name="Sun C."/>
            <person name="Schmutz J."/>
            <person name="Leebens-Mack J.H."/>
            <person name="Li F.W."/>
            <person name="Wang L."/>
        </authorList>
    </citation>
    <scope>NUCLEOTIDE SEQUENCE [LARGE SCALE GENOMIC DNA]</scope>
    <source>
        <strain evidence="2">cv. PW_Plant_1</strain>
    </source>
</reference>
<dbReference type="Proteomes" id="UP001162992">
    <property type="component" value="Chromosome 14"/>
</dbReference>
<organism evidence="1 2">
    <name type="scientific">Diphasiastrum complanatum</name>
    <name type="common">Issler's clubmoss</name>
    <name type="synonym">Lycopodium complanatum</name>
    <dbReference type="NCBI Taxonomy" id="34168"/>
    <lineage>
        <taxon>Eukaryota</taxon>
        <taxon>Viridiplantae</taxon>
        <taxon>Streptophyta</taxon>
        <taxon>Embryophyta</taxon>
        <taxon>Tracheophyta</taxon>
        <taxon>Lycopodiopsida</taxon>
        <taxon>Lycopodiales</taxon>
        <taxon>Lycopodiaceae</taxon>
        <taxon>Lycopodioideae</taxon>
        <taxon>Diphasiastrum</taxon>
    </lineage>
</organism>
<proteinExistence type="predicted"/>
<evidence type="ECO:0000313" key="1">
    <source>
        <dbReference type="EMBL" id="KAJ7531021.1"/>
    </source>
</evidence>
<protein>
    <submittedName>
        <fullName evidence="1">Uncharacterized protein</fullName>
    </submittedName>
</protein>
<accession>A0ACC2BMP9</accession>
<evidence type="ECO:0000313" key="2">
    <source>
        <dbReference type="Proteomes" id="UP001162992"/>
    </source>
</evidence>
<sequence>MGSVLVAVIYCMVTVCLMQRVCAIRFRFQESNHNSAEAHSDSAFVSIRGLFTSQRVNAAGSLNAAGKTHFSPLPRMAFYRLPKGHIPPPSGPSHGGNRMGPLSTAEQINYSSSSSP</sequence>
<comment type="caution">
    <text evidence="1">The sequence shown here is derived from an EMBL/GenBank/DDBJ whole genome shotgun (WGS) entry which is preliminary data.</text>
</comment>
<gene>
    <name evidence="1" type="ORF">O6H91_14G029100</name>
</gene>
<keyword evidence="2" id="KW-1185">Reference proteome</keyword>